<dbReference type="EMBL" id="LT899436">
    <property type="protein sequence ID" value="SNR15994.1"/>
    <property type="molecule type" value="Genomic_DNA"/>
</dbReference>
<keyword evidence="5" id="KW-1185">Reference proteome</keyword>
<dbReference type="Proteomes" id="UP000215214">
    <property type="component" value="Chromosome TJEJU"/>
</dbReference>
<dbReference type="NCBIfam" id="TIGR04183">
    <property type="entry name" value="Por_Secre_tail"/>
    <property type="match status" value="1"/>
</dbReference>
<dbReference type="InterPro" id="IPR026444">
    <property type="entry name" value="Secre_tail"/>
</dbReference>
<feature type="chain" id="PRO_5013189761" description="Secretion system C-terminal sorting domain-containing protein" evidence="2">
    <location>
        <begin position="20"/>
        <end position="3156"/>
    </location>
</feature>
<dbReference type="KEGG" id="tje:TJEJU_2309"/>
<organism evidence="4 5">
    <name type="scientific">Tenacibaculum jejuense</name>
    <dbReference type="NCBI Taxonomy" id="584609"/>
    <lineage>
        <taxon>Bacteria</taxon>
        <taxon>Pseudomonadati</taxon>
        <taxon>Bacteroidota</taxon>
        <taxon>Flavobacteriia</taxon>
        <taxon>Flavobacteriales</taxon>
        <taxon>Flavobacteriaceae</taxon>
        <taxon>Tenacibaculum</taxon>
    </lineage>
</organism>
<accession>A0A238UBZ4</accession>
<dbReference type="InterPro" id="IPR025667">
    <property type="entry name" value="SprB_repeat"/>
</dbReference>
<evidence type="ECO:0000256" key="2">
    <source>
        <dbReference type="SAM" id="SignalP"/>
    </source>
</evidence>
<evidence type="ECO:0000313" key="5">
    <source>
        <dbReference type="Proteomes" id="UP000215214"/>
    </source>
</evidence>
<gene>
    <name evidence="4" type="ORF">TJEJU_2309</name>
</gene>
<dbReference type="Pfam" id="PF13573">
    <property type="entry name" value="SprB"/>
    <property type="match status" value="12"/>
</dbReference>
<keyword evidence="1 2" id="KW-0732">Signal</keyword>
<evidence type="ECO:0000259" key="3">
    <source>
        <dbReference type="Pfam" id="PF18962"/>
    </source>
</evidence>
<dbReference type="OrthoDB" id="7794186at2"/>
<proteinExistence type="predicted"/>
<reference evidence="4 5" key="1">
    <citation type="submission" date="2017-07" db="EMBL/GenBank/DDBJ databases">
        <authorList>
            <person name="Sun Z.S."/>
            <person name="Albrecht U."/>
            <person name="Echele G."/>
            <person name="Lee C.C."/>
        </authorList>
    </citation>
    <scope>NUCLEOTIDE SEQUENCE [LARGE SCALE GENOMIC DNA]</scope>
    <source>
        <strain evidence="5">type strain: KCTC 22618</strain>
    </source>
</reference>
<sequence>MKKIILLLSVFLFTFHSYGQDDYQMDIVLTLDDGGSDCGTINGLTKIVLLTNNDREVKTLFTARIFRYAINKRVSGTFSMSQNVKKVRFYYSRRIGGFCGSRDTFKDINLTLPCFNRGFSKGQVFDGAVSRGSATIKIYPKIKIRYPDGSRVDREKQVCESGSVNIAATNSRFDDSVYLWEFEDHVNKTTVTRQEYINLLRARDDALNNYESCERNRGGGNVLLRSKAPNPSNISPLISNTAQRSNPPIPIIGNPSLACRPLFDRYVRAQQKVDNFAGPINEELPVWRRINRVNRQSNVSLKLSDLYPDVEDQLEVVNKKTISVRINPSCHEKDYSNTVQLQFMADPPPIVRTDFKSPVCAYDPIDNFEIFFSRQLYASEKLNINLLKRSIGSTAAYIPEAKNINISRLTEVVKGSLYKYTWNPSGGNEITSGGDFEIFISGSSSNPYCNNGTLKYNFTIDIPDEVSFSDLEVQNPIKCFGVNDGVIKITASGGSGDLQYSIDNKRTWSSYFRGTTTISNRAPGTYKVWIRDSNGCIDQNFPSREIVLSPKTKITHIVSTNPNDIVNPGKPLATDGSIKINSVRGGTLTNNHYRYTILLNGSSTNVLSGTGHKDGFIIEDLPKGNHKIRYIDANKCTSDIYDLPPLRDPVRVDFNLTKTDAYCFEGFGKLNVSNISGGYEKYTVLIKKGSTTLKTIRNISRSSTISENLKQGTYVVTVKDARSGELTKSITINQEDEIVINNINVSPVKCNGGKATITVSATGGQDKIVYEYGIYEGGTIKWQSNNTFDRVASTIGYRFKVRNKNIPSCESDIVESGKIEDATEIFINSIDINNNNIFRENEGSIRLNILGGKPAKSGYVVSWKKIGDNRFSGAGSFIDELTAGKYIATIKDSNMCTITSNEIEITEPKALSVNVQVQKAITCNGDTGILKVNASGGKLKDLPSGRTESYKYQWYKNGSLISGATNATYEGTSGNYYVTVFDSFTSKQSTVLNLVQPKAITFNLNETDITCNDVDNGKIKLTISGGNGTYEYAIGNTTSFNPITTLNNNTIEKLSDGTFQVYVKDASGCIVGPKSVQINRPSKLTFVSESIVNNQVVNESKGSVTVNVTGGSGNYNYEWTSDKDPTFTGTNSPTISSLPAAKYTVKVTDKINSECSITAEYEVKEPKRLSVVIRQTKFIECFDNAEAELLAVVSGGFPINSTPSSFEYKWYKLDGGTSTFLNSGNLKLDRISGLKHGTYKVDIKDSKNVTTSKTISISQPSQIKISLMDKTDVFCFEGSNGEIKIDVQDGTPFDTSGGAAAYSYKWIKKGDASFSSTNKNIQNLKAGEYYVEVTDKNLCTQISPTFMINQPAKELKVISAKVNDLSGFEKGDGSILIEVDGGTTTDYKYEWRLKDKTDIVSTEKNLENAKAGTYQLTLTNENCTVLSDLYTVNQPDKLIIDEILQIGDIKCNGDESISLTSKVSGGVKPYTYKWVREGKTDILGTTFELKDKGADTYVLTVLDDKGNSTTKKIVVNQPPLLEILNTDIIVTDVSCHGGDNGTIKVTATGGVGDYSYSWNNGTSGDQINNLKAGEYTVTVRDKNLECKFEKKIVVNEPKNPLGIKDKLVTDTKQFGSIDGAISIEVEGGTPPYTYKWFDATNNILSSTTKIINNLAAGDYTVIVTDAKGCKIDPTYTVEQPKKLEIKFNKKDITCNGQKGFASANVTGGVKPYTYFWTKKGEGLKLSEESDILDVSGGTYVVKVTDKNKIEIEGEITIIEPPVLEILDVNIIKTEVSCFGGDDGTIKVTATGGVGDYSYRWDNGATGDEITKLKAGEYTVTVIDKNLVCEFTKKITITQPSEALSIKDYTTTMTTGFGKVDGTISIEVNGGTSPYTYQWKDESDVTLTNTTANLTGVKAGDYTVQITDDKGCSIIETYTVDEPDELNIDFNKSDISCFGEKVNISAHVKGGVKPYFYSWNKVGETIELSNTSELLNISGGTYLLKIEDKNGNRKEKEVTIIEPSQLEIDNVSTTDATCYKGSDGAIVVNVKGGVTPYSYKWAHSSVNTNTLNNIEANTYNVTITDNNGCFIQREIVINQPEKYAINNVKLSRPTSDVVNDGDIEVIIIGGEAPYNYVWKDDTDTVVLDETTNTKSSKIENLSEGMYSITITDAKNCIITEEYNLANPGELLVSVEQRQEIFCHGESNAILDVVTIGGALGNRFKWYSTDSSTVLGTDKQLKGIPAGDYYVIVSNAEGIEEKSSIFTVTQPEKVEVSISQINANCFGTNDASFKLDIKGGTGTYEYRYKKDSGYSAWNVVTGNTATVSDLVKGTYEVQVRDINNCLATDTTGNSEYQINITEPTPLKFTKEEIANVSGFGLSNGTIEIEVTGGTPNYNYKWFDKDDSPIGTNATVLDNLIIGKYKVIVEDNNGCSITQDFEITQPEPLEVSINQLLTISCLGSSDGSLEAVVKGGVKDYKYKWYEESSTIALGTESKLTDLAIGNYYVIVEDKNGNVERSKSFELTEPKILETALSSEYTSCGTGNDWTIISNTNGGTPPYRYIWSSGESTADLNNVTPGLYEVTVVDARGCSTKESIRLTPPPELKLTKDDTINVTGFGLSNGSITVELTGGTPDYTYQWLDADGVSVGTNATVLDNISAGKYQLVVEDSKGCRLVEDYEITQPDLLEVSLNQVSIISCLGTNNGSLEAIAIGGVKDYQYSWYKEGSNRIIGSKNQISNLDPGKYYVIILDAKGNTVRSSNYEITEPEALELNLTSDYTLCGTGNDWTVTTAVKGGTSPYRYIWNTGSSDANLTDVLLGTYEVTIVDANGCSVTEKIELNAPPELIISGEETNDPKCFNGNNGTIKVEVSGGLPPYTYEWNNGSITSINDNLTSGTYEVIITDSKGCKISKAYVLNNPEKIEFSLGDDVTLCKDQTYVLNATIDKGVSYEWSSTNGLSSTERVIEVSEEGVYSVVITNEDGCIITDDIEIKRSKDDISSNFFVSSIAFVNEPVVAVNVSDPAPEESEWILPVNAKLNETTKEYVEFYFEEAGEYEITLYTKKGECEAFQTKTVFITEKEIGDDTASEEANDNDPIITDFNIYPNPSSGVFALDLELKEESDVSIKIYSLLSNDMINYKKVENNKAYKIDYNLNMVPGLYFVLIETQNEKLVKKIIIR</sequence>
<dbReference type="Gene3D" id="2.60.40.10">
    <property type="entry name" value="Immunoglobulins"/>
    <property type="match status" value="3"/>
</dbReference>
<name>A0A238UBZ4_9FLAO</name>
<evidence type="ECO:0000313" key="4">
    <source>
        <dbReference type="EMBL" id="SNR15994.1"/>
    </source>
</evidence>
<feature type="domain" description="Secretion system C-terminal sorting" evidence="3">
    <location>
        <begin position="3080"/>
        <end position="3155"/>
    </location>
</feature>
<feature type="signal peptide" evidence="2">
    <location>
        <begin position="1"/>
        <end position="19"/>
    </location>
</feature>
<dbReference type="RefSeq" id="WP_095072206.1">
    <property type="nucleotide sequence ID" value="NZ_LT899436.1"/>
</dbReference>
<evidence type="ECO:0000256" key="1">
    <source>
        <dbReference type="ARBA" id="ARBA00022729"/>
    </source>
</evidence>
<dbReference type="Pfam" id="PF18962">
    <property type="entry name" value="Por_Secre_tail"/>
    <property type="match status" value="1"/>
</dbReference>
<protein>
    <recommendedName>
        <fullName evidence="3">Secretion system C-terminal sorting domain-containing protein</fullName>
    </recommendedName>
</protein>
<dbReference type="Gene3D" id="2.60.40.740">
    <property type="match status" value="5"/>
</dbReference>
<dbReference type="InterPro" id="IPR013783">
    <property type="entry name" value="Ig-like_fold"/>
</dbReference>